<sequence>MGECIFTRREAKIKKLPVLNDNYPADLTIWAGENATFRVEIATDGVPAEYTYQWYKNGNLITNATAATLNLTGLTAATTATIYCIVTNKAGSVRSRTATLTVKDPAMYYSYTGTAEKIDDGNGNWRIKLKTSGVFRFTSLGNWNGLIDVFCVGGGCAGGSGYWDAGNGYGKAGSGGYTTTQKSVQSAANTSYNIVVGAGGQGAFVSGGNTSAFGVTAGGGTKLHGGSGGGAYGNGAVNNGGSNGGNGDPQNAANIGIDHWGSPGRGQGTTTREFGEPTGTLYAGGGGAGGNGSAQAHGGAGGGGNGAWSGHQPTSGEENTGGGGGGMYYGLTNVGKGGSGIVVIRNHR</sequence>
<feature type="compositionally biased region" description="Gly residues" evidence="1">
    <location>
        <begin position="282"/>
        <end position="307"/>
    </location>
</feature>
<dbReference type="Gene3D" id="2.60.40.10">
    <property type="entry name" value="Immunoglobulins"/>
    <property type="match status" value="1"/>
</dbReference>
<accession>A0A8S5MI29</accession>
<dbReference type="InterPro" id="IPR013783">
    <property type="entry name" value="Ig-like_fold"/>
</dbReference>
<evidence type="ECO:0000259" key="2">
    <source>
        <dbReference type="PROSITE" id="PS50835"/>
    </source>
</evidence>
<feature type="compositionally biased region" description="Low complexity" evidence="1">
    <location>
        <begin position="308"/>
        <end position="318"/>
    </location>
</feature>
<evidence type="ECO:0000313" key="3">
    <source>
        <dbReference type="EMBL" id="DAD82017.1"/>
    </source>
</evidence>
<dbReference type="PROSITE" id="PS50835">
    <property type="entry name" value="IG_LIKE"/>
    <property type="match status" value="1"/>
</dbReference>
<dbReference type="InterPro" id="IPR049304">
    <property type="entry name" value="Gly_rich_dom"/>
</dbReference>
<proteinExistence type="predicted"/>
<protein>
    <recommendedName>
        <fullName evidence="2">Ig-like domain-containing protein</fullName>
    </recommendedName>
</protein>
<name>A0A8S5MI29_9CAUD</name>
<dbReference type="SUPFAM" id="SSF48726">
    <property type="entry name" value="Immunoglobulin"/>
    <property type="match status" value="1"/>
</dbReference>
<organism evidence="3">
    <name type="scientific">Siphoviridae sp. ctAvK3</name>
    <dbReference type="NCBI Taxonomy" id="2826184"/>
    <lineage>
        <taxon>Viruses</taxon>
        <taxon>Duplodnaviria</taxon>
        <taxon>Heunggongvirae</taxon>
        <taxon>Uroviricota</taxon>
        <taxon>Caudoviricetes</taxon>
    </lineage>
</organism>
<dbReference type="SMART" id="SM00409">
    <property type="entry name" value="IG"/>
    <property type="match status" value="1"/>
</dbReference>
<dbReference type="EMBL" id="BK014910">
    <property type="protein sequence ID" value="DAD82017.1"/>
    <property type="molecule type" value="Genomic_DNA"/>
</dbReference>
<feature type="domain" description="Ig-like" evidence="2">
    <location>
        <begin position="17"/>
        <end position="101"/>
    </location>
</feature>
<dbReference type="InterPro" id="IPR003599">
    <property type="entry name" value="Ig_sub"/>
</dbReference>
<reference evidence="3" key="1">
    <citation type="journal article" date="2021" name="Proc. Natl. Acad. Sci. U.S.A.">
        <title>A Catalog of Tens of Thousands of Viruses from Human Metagenomes Reveals Hidden Associations with Chronic Diseases.</title>
        <authorList>
            <person name="Tisza M.J."/>
            <person name="Buck C.B."/>
        </authorList>
    </citation>
    <scope>NUCLEOTIDE SEQUENCE</scope>
    <source>
        <strain evidence="3">CtAvK3</strain>
    </source>
</reference>
<dbReference type="InterPro" id="IPR007110">
    <property type="entry name" value="Ig-like_dom"/>
</dbReference>
<dbReference type="InterPro" id="IPR036179">
    <property type="entry name" value="Ig-like_dom_sf"/>
</dbReference>
<evidence type="ECO:0000256" key="1">
    <source>
        <dbReference type="SAM" id="MobiDB-lite"/>
    </source>
</evidence>
<dbReference type="Pfam" id="PF21722">
    <property type="entry name" value="Gly_rich_2"/>
    <property type="match status" value="1"/>
</dbReference>
<feature type="region of interest" description="Disordered" evidence="1">
    <location>
        <begin position="240"/>
        <end position="323"/>
    </location>
</feature>